<proteinExistence type="predicted"/>
<evidence type="ECO:0000313" key="4">
    <source>
        <dbReference type="Proteomes" id="UP000715781"/>
    </source>
</evidence>
<accession>A0A951Q312</accession>
<reference evidence="3" key="2">
    <citation type="journal article" date="2022" name="Microbiol. Resour. Announc.">
        <title>Metagenome Sequencing to Explore Phylogenomics of Terrestrial Cyanobacteria.</title>
        <authorList>
            <person name="Ward R.D."/>
            <person name="Stajich J.E."/>
            <person name="Johansen J.R."/>
            <person name="Huntemann M."/>
            <person name="Clum A."/>
            <person name="Foster B."/>
            <person name="Foster B."/>
            <person name="Roux S."/>
            <person name="Palaniappan K."/>
            <person name="Varghese N."/>
            <person name="Mukherjee S."/>
            <person name="Reddy T.B.K."/>
            <person name="Daum C."/>
            <person name="Copeland A."/>
            <person name="Chen I.A."/>
            <person name="Ivanova N.N."/>
            <person name="Kyrpides N.C."/>
            <person name="Shapiro N."/>
            <person name="Eloe-Fadrosh E.A."/>
            <person name="Pietrasiak N."/>
        </authorList>
    </citation>
    <scope>NUCLEOTIDE SEQUENCE</scope>
    <source>
        <strain evidence="3">JT2-VF2</strain>
    </source>
</reference>
<dbReference type="PANTHER" id="PTHR21266:SF60">
    <property type="entry name" value="3-KETOSTEROID-9-ALPHA-MONOOXYGENASE, OXYGENASE COMPONENT"/>
    <property type="match status" value="1"/>
</dbReference>
<keyword evidence="1" id="KW-0560">Oxidoreductase</keyword>
<sequence length="295" mass="34303">MAKIPLFLRNTWYYALPSKQLKPGQLLAKTLLNELIVFSRDRSGAIFAKGSETKSYPIQEAQGNIWIYMSNDENSLELGEIPLIPEFANQAPQAVESIRLPCDVDHAVVGLIDPAHIAFVHQAWWWRSPQTLKEVDKTFEPSLYGFTMRKHPIEQQTFFYRLIGRNPQIEISFRLPGIRIERVSTDKHIVCNLTAITPISETETEETTLFYTTLPWFPIFKPLLLWFTRSFLNQDREILLKQQIGLKYNPPLTLVGDADAQARWYYRLKAEFARSQTQGRSFVNPIKEKTLRWRS</sequence>
<dbReference type="Proteomes" id="UP000715781">
    <property type="component" value="Unassembled WGS sequence"/>
</dbReference>
<dbReference type="InterPro" id="IPR050584">
    <property type="entry name" value="Cholesterol_7-desaturase"/>
</dbReference>
<name>A0A951Q312_9NOST</name>
<evidence type="ECO:0000259" key="2">
    <source>
        <dbReference type="Pfam" id="PF19112"/>
    </source>
</evidence>
<evidence type="ECO:0000256" key="1">
    <source>
        <dbReference type="ARBA" id="ARBA00023002"/>
    </source>
</evidence>
<organism evidence="3 4">
    <name type="scientific">Mojavia pulchra JT2-VF2</name>
    <dbReference type="NCBI Taxonomy" id="287848"/>
    <lineage>
        <taxon>Bacteria</taxon>
        <taxon>Bacillati</taxon>
        <taxon>Cyanobacteriota</taxon>
        <taxon>Cyanophyceae</taxon>
        <taxon>Nostocales</taxon>
        <taxon>Nostocaceae</taxon>
    </lineage>
</organism>
<dbReference type="EMBL" id="JAHHHN010000021">
    <property type="protein sequence ID" value="MBW4564341.1"/>
    <property type="molecule type" value="Genomic_DNA"/>
</dbReference>
<dbReference type="PANTHER" id="PTHR21266">
    <property type="entry name" value="IRON-SULFUR DOMAIN CONTAINING PROTEIN"/>
    <property type="match status" value="1"/>
</dbReference>
<dbReference type="Gene3D" id="3.90.380.10">
    <property type="entry name" value="Naphthalene 1,2-dioxygenase Alpha Subunit, Chain A, domain 1"/>
    <property type="match status" value="1"/>
</dbReference>
<dbReference type="GO" id="GO:0051213">
    <property type="term" value="F:dioxygenase activity"/>
    <property type="evidence" value="ECO:0007669"/>
    <property type="project" value="UniProtKB-KW"/>
</dbReference>
<keyword evidence="3" id="KW-0223">Dioxygenase</keyword>
<evidence type="ECO:0000313" key="3">
    <source>
        <dbReference type="EMBL" id="MBW4564341.1"/>
    </source>
</evidence>
<dbReference type="InterPro" id="IPR036922">
    <property type="entry name" value="Rieske_2Fe-2S_sf"/>
</dbReference>
<reference evidence="3" key="1">
    <citation type="submission" date="2021-05" db="EMBL/GenBank/DDBJ databases">
        <authorList>
            <person name="Pietrasiak N."/>
            <person name="Ward R."/>
            <person name="Stajich J.E."/>
            <person name="Kurbessoian T."/>
        </authorList>
    </citation>
    <scope>NUCLEOTIDE SEQUENCE</scope>
    <source>
        <strain evidence="3">JT2-VF2</strain>
    </source>
</reference>
<dbReference type="GO" id="GO:0051537">
    <property type="term" value="F:2 iron, 2 sulfur cluster binding"/>
    <property type="evidence" value="ECO:0007669"/>
    <property type="project" value="InterPro"/>
</dbReference>
<dbReference type="Gene3D" id="2.20.25.680">
    <property type="match status" value="1"/>
</dbReference>
<comment type="caution">
    <text evidence="3">The sequence shown here is derived from an EMBL/GenBank/DDBJ whole genome shotgun (WGS) entry which is preliminary data.</text>
</comment>
<dbReference type="SUPFAM" id="SSF50022">
    <property type="entry name" value="ISP domain"/>
    <property type="match status" value="1"/>
</dbReference>
<dbReference type="Pfam" id="PF19112">
    <property type="entry name" value="VanA_C"/>
    <property type="match status" value="1"/>
</dbReference>
<protein>
    <submittedName>
        <fullName evidence="3">Aromatic ring-hydroxylating dioxygenase subunit alpha</fullName>
    </submittedName>
</protein>
<dbReference type="SUPFAM" id="SSF55961">
    <property type="entry name" value="Bet v1-like"/>
    <property type="match status" value="1"/>
</dbReference>
<dbReference type="InterPro" id="IPR044043">
    <property type="entry name" value="VanA_C_cat"/>
</dbReference>
<feature type="domain" description="Vanillate O-demethylase oxygenase-like C-terminal catalytic" evidence="2">
    <location>
        <begin position="111"/>
        <end position="262"/>
    </location>
</feature>
<gene>
    <name evidence="3" type="ORF">KME32_25005</name>
</gene>
<dbReference type="AlphaFoldDB" id="A0A951Q312"/>